<dbReference type="NCBIfam" id="TIGR01509">
    <property type="entry name" value="HAD-SF-IA-v3"/>
    <property type="match status" value="1"/>
</dbReference>
<dbReference type="Proteomes" id="UP000198964">
    <property type="component" value="Unassembled WGS sequence"/>
</dbReference>
<evidence type="ECO:0000256" key="5">
    <source>
        <dbReference type="ARBA" id="ARBA00023277"/>
    </source>
</evidence>
<dbReference type="InterPro" id="IPR023214">
    <property type="entry name" value="HAD_sf"/>
</dbReference>
<keyword evidence="4" id="KW-0460">Magnesium</keyword>
<sequence>MTFKAVIFDFNGTLFWDTPFHNEAWDLFLERYQLPLTDQEKDEKIHGKPNKAIFNALFNREVSAEELTGFIYEKEKLYQEICLREKQGLADGVPELLNFLKQQQFDYTIATSAEINNLRFFFKQFKLDKWFDPERVVFDDGVLPGKPQPDSFQKAMNLLNCAPEECIIFEDSIAGIQAAEAAGAGKIIIVNSTGADYSQYKHEVIESFLDLDKNFFRSN</sequence>
<comment type="similarity">
    <text evidence="2">Belongs to the HAD-like hydrolase superfamily. CbbY/CbbZ/Gph/YieH family.</text>
</comment>
<dbReference type="RefSeq" id="WP_093920408.1">
    <property type="nucleotide sequence ID" value="NZ_FONW01000007.1"/>
</dbReference>
<keyword evidence="3" id="KW-0479">Metal-binding</keyword>
<comment type="cofactor">
    <cofactor evidence="1">
        <name>Mg(2+)</name>
        <dbReference type="ChEBI" id="CHEBI:18420"/>
    </cofactor>
</comment>
<dbReference type="SFLD" id="SFLDG01135">
    <property type="entry name" value="C1.5.6:_HAD__Beta-PGM__Phospha"/>
    <property type="match status" value="1"/>
</dbReference>
<dbReference type="STRING" id="655355.SAMN05216283_10772"/>
<dbReference type="AlphaFoldDB" id="A0A1I2IY59"/>
<evidence type="ECO:0000313" key="7">
    <source>
        <dbReference type="Proteomes" id="UP000198964"/>
    </source>
</evidence>
<keyword evidence="7" id="KW-1185">Reference proteome</keyword>
<dbReference type="SUPFAM" id="SSF56784">
    <property type="entry name" value="HAD-like"/>
    <property type="match status" value="1"/>
</dbReference>
<protein>
    <submittedName>
        <fullName evidence="6">Haloacid dehalogenase superfamily, subfamily IA, variant 3 with third motif having DD or ED</fullName>
    </submittedName>
</protein>
<evidence type="ECO:0000256" key="1">
    <source>
        <dbReference type="ARBA" id="ARBA00001946"/>
    </source>
</evidence>
<dbReference type="PANTHER" id="PTHR46193">
    <property type="entry name" value="6-PHOSPHOGLUCONATE PHOSPHATASE"/>
    <property type="match status" value="1"/>
</dbReference>
<dbReference type="Gene3D" id="3.40.50.1000">
    <property type="entry name" value="HAD superfamily/HAD-like"/>
    <property type="match status" value="1"/>
</dbReference>
<dbReference type="InterPro" id="IPR006439">
    <property type="entry name" value="HAD-SF_hydro_IA"/>
</dbReference>
<organism evidence="6 7">
    <name type="scientific">Sunxiuqinia elliptica</name>
    <dbReference type="NCBI Taxonomy" id="655355"/>
    <lineage>
        <taxon>Bacteria</taxon>
        <taxon>Pseudomonadati</taxon>
        <taxon>Bacteroidota</taxon>
        <taxon>Bacteroidia</taxon>
        <taxon>Marinilabiliales</taxon>
        <taxon>Prolixibacteraceae</taxon>
        <taxon>Sunxiuqinia</taxon>
    </lineage>
</organism>
<dbReference type="GO" id="GO:0003824">
    <property type="term" value="F:catalytic activity"/>
    <property type="evidence" value="ECO:0007669"/>
    <property type="project" value="UniProtKB-ARBA"/>
</dbReference>
<dbReference type="InterPro" id="IPR036412">
    <property type="entry name" value="HAD-like_sf"/>
</dbReference>
<dbReference type="InterPro" id="IPR051600">
    <property type="entry name" value="Beta-PGM-like"/>
</dbReference>
<evidence type="ECO:0000256" key="3">
    <source>
        <dbReference type="ARBA" id="ARBA00022723"/>
    </source>
</evidence>
<dbReference type="Gene3D" id="1.10.150.240">
    <property type="entry name" value="Putative phosphatase, domain 2"/>
    <property type="match status" value="1"/>
</dbReference>
<dbReference type="CDD" id="cd07505">
    <property type="entry name" value="HAD_BPGM-like"/>
    <property type="match status" value="1"/>
</dbReference>
<evidence type="ECO:0000313" key="6">
    <source>
        <dbReference type="EMBL" id="SFF47365.1"/>
    </source>
</evidence>
<dbReference type="SFLD" id="SFLDS00003">
    <property type="entry name" value="Haloacid_Dehalogenase"/>
    <property type="match status" value="1"/>
</dbReference>
<dbReference type="InterPro" id="IPR023198">
    <property type="entry name" value="PGP-like_dom2"/>
</dbReference>
<gene>
    <name evidence="6" type="ORF">SAMN05216283_10772</name>
</gene>
<evidence type="ECO:0000256" key="2">
    <source>
        <dbReference type="ARBA" id="ARBA00006171"/>
    </source>
</evidence>
<accession>A0A1I2IY59</accession>
<dbReference type="GO" id="GO:0046872">
    <property type="term" value="F:metal ion binding"/>
    <property type="evidence" value="ECO:0007669"/>
    <property type="project" value="UniProtKB-KW"/>
</dbReference>
<dbReference type="Pfam" id="PF00702">
    <property type="entry name" value="Hydrolase"/>
    <property type="match status" value="1"/>
</dbReference>
<dbReference type="EMBL" id="FONW01000007">
    <property type="protein sequence ID" value="SFF47365.1"/>
    <property type="molecule type" value="Genomic_DNA"/>
</dbReference>
<name>A0A1I2IY59_9BACT</name>
<dbReference type="PANTHER" id="PTHR46193:SF18">
    <property type="entry name" value="HEXITOL PHOSPHATASE B"/>
    <property type="match status" value="1"/>
</dbReference>
<proteinExistence type="inferred from homology"/>
<reference evidence="6 7" key="1">
    <citation type="submission" date="2016-10" db="EMBL/GenBank/DDBJ databases">
        <authorList>
            <person name="de Groot N.N."/>
        </authorList>
    </citation>
    <scope>NUCLEOTIDE SEQUENCE [LARGE SCALE GENOMIC DNA]</scope>
    <source>
        <strain evidence="6 7">CGMCC 1.9156</strain>
    </source>
</reference>
<dbReference type="SFLD" id="SFLDG01129">
    <property type="entry name" value="C1.5:_HAD__Beta-PGM__Phosphata"/>
    <property type="match status" value="1"/>
</dbReference>
<evidence type="ECO:0000256" key="4">
    <source>
        <dbReference type="ARBA" id="ARBA00022842"/>
    </source>
</evidence>
<keyword evidence="5" id="KW-0119">Carbohydrate metabolism</keyword>